<dbReference type="SFLD" id="SFLDG01205">
    <property type="entry name" value="AMPS.1"/>
    <property type="match status" value="1"/>
</dbReference>
<keyword evidence="5" id="KW-0325">Glycoprotein</keyword>
<dbReference type="PANTHER" id="PTHR45951">
    <property type="entry name" value="PROTEIN DISPATCHED-RELATED"/>
    <property type="match status" value="1"/>
</dbReference>
<dbReference type="SUPFAM" id="SSF52833">
    <property type="entry name" value="Thioredoxin-like"/>
    <property type="match status" value="1"/>
</dbReference>
<dbReference type="InterPro" id="IPR010987">
    <property type="entry name" value="Glutathione-S-Trfase_C-like"/>
</dbReference>
<dbReference type="PROSITE" id="PS50156">
    <property type="entry name" value="SSD"/>
    <property type="match status" value="1"/>
</dbReference>
<dbReference type="GO" id="GO:0022857">
    <property type="term" value="F:transmembrane transporter activity"/>
    <property type="evidence" value="ECO:0007669"/>
    <property type="project" value="TreeGrafter"/>
</dbReference>
<dbReference type="InterPro" id="IPR004046">
    <property type="entry name" value="GST_C"/>
</dbReference>
<sequence>MTVCRSVYWDIFPYSKFVYKFHSIIILLTILFFSVIPIIILYIKPLHLTDNPEKGFDTRDTEYSGPRLAWDQIQGPLSSGNRVSFQYNFPMNQNFTKLSLDNNISNIENNNNNRLNKARLKRNWADNLLASFTNVACYENPIPAMDYLSQFIIEIPSIDKIFDPTFLTEMCFLHEELSKEIKSFEEMTPYRSIYNVANYFSCFSPNMRVNCTFMDNSDVKYAKNLLQTCLPYREQIIACRKHCHKLGNPLSIEECKGCVDNEVPKNCSNQMIFDLFYRILPKYLRSRPIYLNNYLPFFSYTAYKLQGMDVNVQKYVDLENKLKEIFQRSTSMKLKGLNFEVKRDLLLPYAIRDSKLALIAAITVLIIIGIYSFSITYTVAVLYMLATSVLSALAVYTFFTQDFPLLNLVVFVLLIAIGSDDAFLVYSSFKEGDNFDVYTFHESLKHISTTMFLTQFSTVVPFFVNIASKVVVFRSFGLFAGFTLTFNYFLLISFLPAFVVLERKLSKRFCPRLRPPNIKWLNKLINHSINEILPSVVIQGRIVWIVSLTVYSGISIFIIFTQLHLPQYNPLQLFAGNNFHEWFDNNAEIQFEFMETKLALPLNMRLVWGLNEVESLSHFNPEMVTNVTIDKKFRINTLNELKALAGELYRMRNLPFVQHQSKFWPERFLDWSKTLPCTPDAACCNVTNKYYEDDFLDYCMRISTTQIPTMFNDTPIYHNLTFEFVGYTALIPTQLKYNHRFKLLSEAFDKFDQQFVPLISSNNFWYTPEWGLMSTWIDLQKAIVSDCQYSTYISIFVVAIFAFLCLKLKAISALICITFIVVSSGGTVIFFGWDLGVLEAVILVLVVGLSFDYTLHYGAAIPKMGCVHHRIENALKTAAVPVVLAAFTSLLAGFIMLFSITHAFFQLTYFGVRGYGEPARLMLKYAGKDFENNIINHDVWPEIKPTTPFGQVPVLEVDGVQIAQSFAIYQFLGNKFGLNPGSDVDQALTLSIAEYVKEFDNKAHDYFVIQLGFMTGDKDAEWKNKVLPGVEQYFPVITSWLKKSGTGYLTKAGLTWADFYAAEKLGNIVNCCGTVAGKYPEIKAFVEKVYSLPHVKEYVASRPKICF</sequence>
<dbReference type="InterPro" id="IPR036282">
    <property type="entry name" value="Glutathione-S-Trfase_C_sf"/>
</dbReference>
<evidence type="ECO:0000256" key="1">
    <source>
        <dbReference type="ARBA" id="ARBA00004141"/>
    </source>
</evidence>
<feature type="transmembrane region" description="Helical" evidence="7">
    <location>
        <begin position="813"/>
        <end position="831"/>
    </location>
</feature>
<evidence type="ECO:0000256" key="5">
    <source>
        <dbReference type="ARBA" id="ARBA00023180"/>
    </source>
</evidence>
<dbReference type="SFLD" id="SFLDG00363">
    <property type="entry name" value="AMPS_(cytGST):_Alpha-__Mu-__Pi"/>
    <property type="match status" value="1"/>
</dbReference>
<feature type="domain" description="SSD" evidence="8">
    <location>
        <begin position="379"/>
        <end position="501"/>
    </location>
</feature>
<dbReference type="GO" id="GO:0016020">
    <property type="term" value="C:membrane"/>
    <property type="evidence" value="ECO:0007669"/>
    <property type="project" value="UniProtKB-SubCell"/>
</dbReference>
<feature type="transmembrane region" description="Helical" evidence="7">
    <location>
        <begin position="878"/>
        <end position="900"/>
    </location>
</feature>
<evidence type="ECO:0000313" key="12">
    <source>
        <dbReference type="WBParaSite" id="PTRK_0000966300.1"/>
    </source>
</evidence>
<keyword evidence="2 7" id="KW-0812">Transmembrane</keyword>
<dbReference type="PROSITE" id="PS50404">
    <property type="entry name" value="GST_NTER"/>
    <property type="match status" value="1"/>
</dbReference>
<evidence type="ECO:0000259" key="8">
    <source>
        <dbReference type="PROSITE" id="PS50156"/>
    </source>
</evidence>
<feature type="transmembrane region" description="Helical" evidence="7">
    <location>
        <begin position="542"/>
        <end position="565"/>
    </location>
</feature>
<feature type="transmembrane region" description="Helical" evidence="7">
    <location>
        <begin position="476"/>
        <end position="501"/>
    </location>
</feature>
<organism evidence="11 12">
    <name type="scientific">Parastrongyloides trichosuri</name>
    <name type="common">Possum-specific nematode worm</name>
    <dbReference type="NCBI Taxonomy" id="131310"/>
    <lineage>
        <taxon>Eukaryota</taxon>
        <taxon>Metazoa</taxon>
        <taxon>Ecdysozoa</taxon>
        <taxon>Nematoda</taxon>
        <taxon>Chromadorea</taxon>
        <taxon>Rhabditida</taxon>
        <taxon>Tylenchina</taxon>
        <taxon>Panagrolaimomorpha</taxon>
        <taxon>Strongyloidoidea</taxon>
        <taxon>Strongyloididae</taxon>
        <taxon>Parastrongyloides</taxon>
    </lineage>
</organism>
<evidence type="ECO:0000256" key="7">
    <source>
        <dbReference type="SAM" id="Phobius"/>
    </source>
</evidence>
<dbReference type="STRING" id="131310.A0A0N4ZM94"/>
<dbReference type="InterPro" id="IPR036249">
    <property type="entry name" value="Thioredoxin-like_sf"/>
</dbReference>
<dbReference type="PANTHER" id="PTHR45951:SF8">
    <property type="entry name" value="CHE-14 PROTEIN"/>
    <property type="match status" value="1"/>
</dbReference>
<name>A0A0N4ZM94_PARTI</name>
<evidence type="ECO:0000256" key="6">
    <source>
        <dbReference type="ARBA" id="ARBA00038046"/>
    </source>
</evidence>
<feature type="transmembrane region" description="Helical" evidence="7">
    <location>
        <begin position="837"/>
        <end position="857"/>
    </location>
</feature>
<comment type="similarity">
    <text evidence="6">Belongs to the dispatched family.</text>
</comment>
<evidence type="ECO:0000256" key="3">
    <source>
        <dbReference type="ARBA" id="ARBA00022989"/>
    </source>
</evidence>
<dbReference type="InterPro" id="IPR040079">
    <property type="entry name" value="Glutathione_S-Trfase"/>
</dbReference>
<dbReference type="Gene3D" id="1.20.1050.10">
    <property type="match status" value="1"/>
</dbReference>
<feature type="domain" description="GST C-terminal" evidence="10">
    <location>
        <begin position="982"/>
        <end position="1107"/>
    </location>
</feature>
<dbReference type="GO" id="GO:0007224">
    <property type="term" value="P:smoothened signaling pathway"/>
    <property type="evidence" value="ECO:0007669"/>
    <property type="project" value="TreeGrafter"/>
</dbReference>
<evidence type="ECO:0000259" key="9">
    <source>
        <dbReference type="PROSITE" id="PS50404"/>
    </source>
</evidence>
<evidence type="ECO:0000256" key="2">
    <source>
        <dbReference type="ARBA" id="ARBA00022692"/>
    </source>
</evidence>
<feature type="transmembrane region" description="Helical" evidence="7">
    <location>
        <begin position="380"/>
        <end position="399"/>
    </location>
</feature>
<feature type="domain" description="GST N-terminal" evidence="9">
    <location>
        <begin position="903"/>
        <end position="980"/>
    </location>
</feature>
<comment type="subcellular location">
    <subcellularLocation>
        <location evidence="1">Membrane</location>
        <topology evidence="1">Multi-pass membrane protein</topology>
    </subcellularLocation>
</comment>
<dbReference type="Pfam" id="PF02798">
    <property type="entry name" value="GST_N"/>
    <property type="match status" value="1"/>
</dbReference>
<dbReference type="PROSITE" id="PS50405">
    <property type="entry name" value="GST_CTER"/>
    <property type="match status" value="1"/>
</dbReference>
<dbReference type="WBParaSite" id="PTRK_0000966300.1">
    <property type="protein sequence ID" value="PTRK_0000966300.1"/>
    <property type="gene ID" value="PTRK_0000966300"/>
</dbReference>
<dbReference type="InterPro" id="IPR052081">
    <property type="entry name" value="Dispatched_Hh_regulator"/>
</dbReference>
<evidence type="ECO:0000259" key="10">
    <source>
        <dbReference type="PROSITE" id="PS50405"/>
    </source>
</evidence>
<keyword evidence="11" id="KW-1185">Reference proteome</keyword>
<dbReference type="InterPro" id="IPR004045">
    <property type="entry name" value="Glutathione_S-Trfase_N"/>
</dbReference>
<feature type="transmembrane region" description="Helical" evidence="7">
    <location>
        <begin position="405"/>
        <end position="426"/>
    </location>
</feature>
<dbReference type="SUPFAM" id="SSF82866">
    <property type="entry name" value="Multidrug efflux transporter AcrB transmembrane domain"/>
    <property type="match status" value="2"/>
</dbReference>
<dbReference type="SFLD" id="SFLDS00019">
    <property type="entry name" value="Glutathione_Transferase_(cytos"/>
    <property type="match status" value="1"/>
</dbReference>
<proteinExistence type="inferred from homology"/>
<dbReference type="InterPro" id="IPR053958">
    <property type="entry name" value="HMGCR/SNAP/NPC1-like_SSD"/>
</dbReference>
<dbReference type="Pfam" id="PF12349">
    <property type="entry name" value="Sterol-sensing"/>
    <property type="match status" value="1"/>
</dbReference>
<dbReference type="CDD" id="cd03039">
    <property type="entry name" value="GST_N_Sigma_like"/>
    <property type="match status" value="1"/>
</dbReference>
<dbReference type="CDD" id="cd03192">
    <property type="entry name" value="GST_C_Sigma_like"/>
    <property type="match status" value="1"/>
</dbReference>
<dbReference type="SUPFAM" id="SSF47616">
    <property type="entry name" value="GST C-terminal domain-like"/>
    <property type="match status" value="1"/>
</dbReference>
<dbReference type="Gene3D" id="3.40.30.10">
    <property type="entry name" value="Glutaredoxin"/>
    <property type="match status" value="1"/>
</dbReference>
<feature type="transmembrane region" description="Helical" evidence="7">
    <location>
        <begin position="447"/>
        <end position="464"/>
    </location>
</feature>
<dbReference type="InterPro" id="IPR000731">
    <property type="entry name" value="SSD"/>
</dbReference>
<keyword evidence="3 7" id="KW-1133">Transmembrane helix</keyword>
<keyword evidence="4 7" id="KW-0472">Membrane</keyword>
<dbReference type="Pfam" id="PF14497">
    <property type="entry name" value="GST_C_3"/>
    <property type="match status" value="1"/>
</dbReference>
<feature type="transmembrane region" description="Helical" evidence="7">
    <location>
        <begin position="356"/>
        <end position="373"/>
    </location>
</feature>
<feature type="transmembrane region" description="Helical" evidence="7">
    <location>
        <begin position="21"/>
        <end position="43"/>
    </location>
</feature>
<dbReference type="Proteomes" id="UP000038045">
    <property type="component" value="Unplaced"/>
</dbReference>
<dbReference type="AlphaFoldDB" id="A0A0N4ZM94"/>
<evidence type="ECO:0000313" key="11">
    <source>
        <dbReference type="Proteomes" id="UP000038045"/>
    </source>
</evidence>
<dbReference type="Gene3D" id="1.20.1640.10">
    <property type="entry name" value="Multidrug efflux transporter AcrB transmembrane domain"/>
    <property type="match status" value="2"/>
</dbReference>
<accession>A0A0N4ZM94</accession>
<reference evidence="12" key="1">
    <citation type="submission" date="2017-02" db="UniProtKB">
        <authorList>
            <consortium name="WormBaseParasite"/>
        </authorList>
    </citation>
    <scope>IDENTIFICATION</scope>
</reference>
<protein>
    <submittedName>
        <fullName evidence="12">SSD domain-containing protein</fullName>
    </submittedName>
</protein>
<evidence type="ECO:0000256" key="4">
    <source>
        <dbReference type="ARBA" id="ARBA00023136"/>
    </source>
</evidence>
<feature type="transmembrane region" description="Helical" evidence="7">
    <location>
        <begin position="789"/>
        <end position="806"/>
    </location>
</feature>